<protein>
    <submittedName>
        <fullName evidence="1">Uncharacterized protein</fullName>
    </submittedName>
</protein>
<evidence type="ECO:0000313" key="1">
    <source>
        <dbReference type="EMBL" id="MBD2546667.1"/>
    </source>
</evidence>
<dbReference type="RefSeq" id="WP_156332099.1">
    <property type="nucleotide sequence ID" value="NZ_JACJSK010000043.1"/>
</dbReference>
<reference evidence="1 2" key="1">
    <citation type="journal article" date="2020" name="ISME J.">
        <title>Comparative genomics reveals insights into cyanobacterial evolution and habitat adaptation.</title>
        <authorList>
            <person name="Chen M.Y."/>
            <person name="Teng W.K."/>
            <person name="Zhao L."/>
            <person name="Hu C.X."/>
            <person name="Zhou Y.K."/>
            <person name="Han B.P."/>
            <person name="Song L.R."/>
            <person name="Shu W.S."/>
        </authorList>
    </citation>
    <scope>NUCLEOTIDE SEQUENCE [LARGE SCALE GENOMIC DNA]</scope>
    <source>
        <strain evidence="1 2">FACHB-1370</strain>
    </source>
</reference>
<sequence>MKSQILDQKIAVFSGKISMIQQSETSDPPSLVAEISISAKFLMSDRKN</sequence>
<accession>A0ABR8EJI5</accession>
<proteinExistence type="predicted"/>
<keyword evidence="2" id="KW-1185">Reference proteome</keyword>
<name>A0ABR8EJI5_9CYAN</name>
<gene>
    <name evidence="1" type="ORF">H6G72_23090</name>
</gene>
<dbReference type="Proteomes" id="UP000641954">
    <property type="component" value="Unassembled WGS sequence"/>
</dbReference>
<organism evidence="1 2">
    <name type="scientific">Planktothricoides raciborskii FACHB-1370</name>
    <dbReference type="NCBI Taxonomy" id="2949576"/>
    <lineage>
        <taxon>Bacteria</taxon>
        <taxon>Bacillati</taxon>
        <taxon>Cyanobacteriota</taxon>
        <taxon>Cyanophyceae</taxon>
        <taxon>Oscillatoriophycideae</taxon>
        <taxon>Oscillatoriales</taxon>
        <taxon>Oscillatoriaceae</taxon>
        <taxon>Planktothricoides</taxon>
    </lineage>
</organism>
<evidence type="ECO:0000313" key="2">
    <source>
        <dbReference type="Proteomes" id="UP000641954"/>
    </source>
</evidence>
<comment type="caution">
    <text evidence="1">The sequence shown here is derived from an EMBL/GenBank/DDBJ whole genome shotgun (WGS) entry which is preliminary data.</text>
</comment>
<dbReference type="EMBL" id="JACJSK010000043">
    <property type="protein sequence ID" value="MBD2546667.1"/>
    <property type="molecule type" value="Genomic_DNA"/>
</dbReference>